<dbReference type="Pfam" id="PF03448">
    <property type="entry name" value="MgtE_N"/>
    <property type="match status" value="1"/>
</dbReference>
<dbReference type="Proteomes" id="UP000182264">
    <property type="component" value="Chromosome"/>
</dbReference>
<feature type="domain" description="Magnesium transporter MgtE intracellular" evidence="2">
    <location>
        <begin position="87"/>
        <end position="161"/>
    </location>
</feature>
<dbReference type="AlphaFoldDB" id="A0A1L3GCN2"/>
<gene>
    <name evidence="3" type="ORF">A7E75_00730</name>
</gene>
<keyword evidence="1" id="KW-0175">Coiled coil</keyword>
<organism evidence="3 4">
    <name type="scientific">Syntrophotalea acetylenica</name>
    <name type="common">Pelobacter acetylenicus</name>
    <dbReference type="NCBI Taxonomy" id="29542"/>
    <lineage>
        <taxon>Bacteria</taxon>
        <taxon>Pseudomonadati</taxon>
        <taxon>Thermodesulfobacteriota</taxon>
        <taxon>Desulfuromonadia</taxon>
        <taxon>Desulfuromonadales</taxon>
        <taxon>Syntrophotaleaceae</taxon>
        <taxon>Syntrophotalea</taxon>
    </lineage>
</organism>
<evidence type="ECO:0000256" key="1">
    <source>
        <dbReference type="SAM" id="Coils"/>
    </source>
</evidence>
<keyword evidence="4" id="KW-1185">Reference proteome</keyword>
<dbReference type="EMBL" id="CP015518">
    <property type="protein sequence ID" value="APG23711.1"/>
    <property type="molecule type" value="Genomic_DNA"/>
</dbReference>
<dbReference type="SUPFAM" id="SSF158791">
    <property type="entry name" value="MgtE N-terminal domain-like"/>
    <property type="match status" value="1"/>
</dbReference>
<dbReference type="OrthoDB" id="5405847at2"/>
<dbReference type="STRING" id="29542.A6070_09340"/>
<sequence length="171" mass="19060">MTVSHRTRILWAASLLFIGWPVFTLAENAFAPETDSPQGSVAERRIEAAIQMELKNLKTRTQALEKREMELKTLRTEVDKKLTELEKTRAEVSRLLQRKTAQEAVKAKALSKIYEKMDPANAASVLAGLELELAVEILQNMKVKAAGRILDNLDAKTAARLSTSFPALARD</sequence>
<protein>
    <recommendedName>
        <fullName evidence="2">Magnesium transporter MgtE intracellular domain-containing protein</fullName>
    </recommendedName>
</protein>
<evidence type="ECO:0000313" key="3">
    <source>
        <dbReference type="EMBL" id="APG23711.1"/>
    </source>
</evidence>
<dbReference type="InterPro" id="IPR006668">
    <property type="entry name" value="Mg_transptr_MgtE_intracell_dom"/>
</dbReference>
<dbReference type="KEGG" id="pace:A6070_09340"/>
<evidence type="ECO:0000313" key="4">
    <source>
        <dbReference type="Proteomes" id="UP000182264"/>
    </source>
</evidence>
<dbReference type="RefSeq" id="WP_072285520.1">
    <property type="nucleotide sequence ID" value="NZ_CP015455.1"/>
</dbReference>
<name>A0A1L3GCN2_SYNAC</name>
<feature type="coiled-coil region" evidence="1">
    <location>
        <begin position="47"/>
        <end position="102"/>
    </location>
</feature>
<proteinExistence type="predicted"/>
<reference evidence="3 4" key="1">
    <citation type="journal article" date="2017" name="Genome Announc.">
        <title>Complete Genome Sequences of Two Acetylene-Fermenting Pelobacter acetylenicus Strains.</title>
        <authorList>
            <person name="Sutton J.M."/>
            <person name="Baesman S.M."/>
            <person name="Fierst J.L."/>
            <person name="Poret-Peterson A.T."/>
            <person name="Oremland R.S."/>
            <person name="Dunlap D.S."/>
            <person name="Akob D.M."/>
        </authorList>
    </citation>
    <scope>NUCLEOTIDE SEQUENCE [LARGE SCALE GENOMIC DNA]</scope>
    <source>
        <strain evidence="3 4">DSM 3247</strain>
    </source>
</reference>
<evidence type="ECO:0000259" key="2">
    <source>
        <dbReference type="Pfam" id="PF03448"/>
    </source>
</evidence>
<accession>A0A1L3GCN2</accession>